<reference evidence="4" key="1">
    <citation type="journal article" date="2016" name="Nature">
        <title>Genome evolution in the allotetraploid frog Xenopus laevis.</title>
        <authorList>
            <person name="Session A.M."/>
            <person name="Uno Y."/>
            <person name="Kwon T."/>
            <person name="Chapman J.A."/>
            <person name="Toyoda A."/>
            <person name="Takahashi S."/>
            <person name="Fukui A."/>
            <person name="Hikosaka A."/>
            <person name="Suzuki A."/>
            <person name="Kondo M."/>
            <person name="van Heeringen S.J."/>
            <person name="Quigley I."/>
            <person name="Heinz S."/>
            <person name="Ogino H."/>
            <person name="Ochi H."/>
            <person name="Hellsten U."/>
            <person name="Lyons J.B."/>
            <person name="Simakov O."/>
            <person name="Putnam N."/>
            <person name="Stites J."/>
            <person name="Kuroki Y."/>
            <person name="Tanaka T."/>
            <person name="Michiue T."/>
            <person name="Watanabe M."/>
            <person name="Bogdanovic O."/>
            <person name="Lister R."/>
            <person name="Georgiou G."/>
            <person name="Paranjpe S.S."/>
            <person name="van Kruijsbergen I."/>
            <person name="Shu S."/>
            <person name="Carlson J."/>
            <person name="Kinoshita T."/>
            <person name="Ohta Y."/>
            <person name="Mawaribuchi S."/>
            <person name="Jenkins J."/>
            <person name="Grimwood J."/>
            <person name="Schmutz J."/>
            <person name="Mitros T."/>
            <person name="Mozaffari S.V."/>
            <person name="Suzuki Y."/>
            <person name="Haramoto Y."/>
            <person name="Yamamoto T.S."/>
            <person name="Takagi C."/>
            <person name="Heald R."/>
            <person name="Miller K."/>
            <person name="Haudenschild C."/>
            <person name="Kitzman J."/>
            <person name="Nakayama T."/>
            <person name="Izutsu Y."/>
            <person name="Robert J."/>
            <person name="Fortriede J."/>
            <person name="Burns K."/>
            <person name="Lotay V."/>
            <person name="Karimi K."/>
            <person name="Yasuoka Y."/>
            <person name="Dichmann D.S."/>
            <person name="Flajnik M.F."/>
            <person name="Houston D.W."/>
            <person name="Shendure J."/>
            <person name="DuPasquier L."/>
            <person name="Vize P.D."/>
            <person name="Zorn A.M."/>
            <person name="Ito M."/>
            <person name="Marcotte E.M."/>
            <person name="Wallingford J.B."/>
            <person name="Ito Y."/>
            <person name="Asashima M."/>
            <person name="Ueno N."/>
            <person name="Matsuda Y."/>
            <person name="Veenstra G.J."/>
            <person name="Fujiyama A."/>
            <person name="Harland R.M."/>
            <person name="Taira M."/>
            <person name="Rokhsar D.S."/>
        </authorList>
    </citation>
    <scope>NUCLEOTIDE SEQUENCE [LARGE SCALE GENOMIC DNA]</scope>
    <source>
        <strain evidence="4">J</strain>
    </source>
</reference>
<proteinExistence type="predicted"/>
<keyword evidence="1" id="KW-1133">Transmembrane helix</keyword>
<feature type="domain" description="Shisa N-terminal" evidence="2">
    <location>
        <begin position="65"/>
        <end position="111"/>
    </location>
</feature>
<feature type="transmembrane region" description="Helical" evidence="1">
    <location>
        <begin position="132"/>
        <end position="156"/>
    </location>
</feature>
<protein>
    <recommendedName>
        <fullName evidence="2">Shisa N-terminal domain-containing protein</fullName>
    </recommendedName>
</protein>
<gene>
    <name evidence="3" type="ORF">XELAEV_18018317mg</name>
</gene>
<evidence type="ECO:0000313" key="4">
    <source>
        <dbReference type="Proteomes" id="UP000694892"/>
    </source>
</evidence>
<dbReference type="EMBL" id="CM004470">
    <property type="protein sequence ID" value="OCT89698.1"/>
    <property type="molecule type" value="Genomic_DNA"/>
</dbReference>
<evidence type="ECO:0000256" key="1">
    <source>
        <dbReference type="SAM" id="Phobius"/>
    </source>
</evidence>
<accession>A0A974DDB6</accession>
<dbReference type="InterPro" id="IPR053891">
    <property type="entry name" value="Shisa_N"/>
</dbReference>
<sequence>MVMDAKDNGACGFFVSDFPPHCSSKQCPEKRTGEKMKRLNSGNLLLLVVQLLTYLWKATSMNVRTCEGYPGHGDLYHSGFHCPRLSDAPELMYCCWPGNGTLKYCCSQEEFETLMKVNLSELLTTYIHRSPLPLLGIGLYGLLILSLMIVDFLYYYRINKNIFYNMLSHTWIGKHLVRSLFHSNAQGSVRHSNKGVWIEAKERLAEDVSCDNQRPLEDRV</sequence>
<organism evidence="3 4">
    <name type="scientific">Xenopus laevis</name>
    <name type="common">African clawed frog</name>
    <dbReference type="NCBI Taxonomy" id="8355"/>
    <lineage>
        <taxon>Eukaryota</taxon>
        <taxon>Metazoa</taxon>
        <taxon>Chordata</taxon>
        <taxon>Craniata</taxon>
        <taxon>Vertebrata</taxon>
        <taxon>Euteleostomi</taxon>
        <taxon>Amphibia</taxon>
        <taxon>Batrachia</taxon>
        <taxon>Anura</taxon>
        <taxon>Pipoidea</taxon>
        <taxon>Pipidae</taxon>
        <taxon>Xenopodinae</taxon>
        <taxon>Xenopus</taxon>
        <taxon>Xenopus</taxon>
    </lineage>
</organism>
<keyword evidence="1" id="KW-0472">Membrane</keyword>
<keyword evidence="1" id="KW-0812">Transmembrane</keyword>
<evidence type="ECO:0000313" key="3">
    <source>
        <dbReference type="EMBL" id="OCT89698.1"/>
    </source>
</evidence>
<dbReference type="Pfam" id="PF13908">
    <property type="entry name" value="Shisa_N"/>
    <property type="match status" value="1"/>
</dbReference>
<dbReference type="OMA" id="MHEEFES"/>
<dbReference type="AlphaFoldDB" id="A0A974DDB6"/>
<feature type="transmembrane region" description="Helical" evidence="1">
    <location>
        <begin position="39"/>
        <end position="56"/>
    </location>
</feature>
<dbReference type="Proteomes" id="UP000694892">
    <property type="component" value="Chromosome 3L"/>
</dbReference>
<evidence type="ECO:0000259" key="2">
    <source>
        <dbReference type="Pfam" id="PF13908"/>
    </source>
</evidence>
<name>A0A974DDB6_XENLA</name>